<dbReference type="Gene3D" id="3.10.105.10">
    <property type="entry name" value="Dipeptide-binding Protein, Domain 3"/>
    <property type="match status" value="2"/>
</dbReference>
<dbReference type="SUPFAM" id="SSF53850">
    <property type="entry name" value="Periplasmic binding protein-like II"/>
    <property type="match status" value="1"/>
</dbReference>
<keyword evidence="4" id="KW-0472">Membrane</keyword>
<dbReference type="Pfam" id="PF04069">
    <property type="entry name" value="OpuAC"/>
    <property type="match status" value="1"/>
</dbReference>
<name>A0A0W8G742_9ZZZZ</name>
<dbReference type="GO" id="GO:0031460">
    <property type="term" value="P:glycine betaine transport"/>
    <property type="evidence" value="ECO:0007669"/>
    <property type="project" value="TreeGrafter"/>
</dbReference>
<gene>
    <name evidence="6" type="ORF">ASZ90_001216</name>
</gene>
<feature type="domain" description="ABC-type glycine betaine transport system substrate-binding" evidence="5">
    <location>
        <begin position="28"/>
        <end position="274"/>
    </location>
</feature>
<dbReference type="AlphaFoldDB" id="A0A0W8G742"/>
<dbReference type="GO" id="GO:0015871">
    <property type="term" value="P:choline transport"/>
    <property type="evidence" value="ECO:0007669"/>
    <property type="project" value="TreeGrafter"/>
</dbReference>
<accession>A0A0W8G742</accession>
<dbReference type="PANTHER" id="PTHR47737:SF1">
    <property type="entry name" value="GLYCINE BETAINE_PROLINE BETAINE TRANSPORT SYSTEM PERMEASE PROTEIN PROW"/>
    <property type="match status" value="1"/>
</dbReference>
<dbReference type="EMBL" id="LNQE01000158">
    <property type="protein sequence ID" value="KUG28905.1"/>
    <property type="molecule type" value="Genomic_DNA"/>
</dbReference>
<dbReference type="GO" id="GO:0015226">
    <property type="term" value="F:carnitine transmembrane transporter activity"/>
    <property type="evidence" value="ECO:0007669"/>
    <property type="project" value="TreeGrafter"/>
</dbReference>
<comment type="subcellular location">
    <subcellularLocation>
        <location evidence="1">Cell membrane</location>
    </subcellularLocation>
</comment>
<dbReference type="GO" id="GO:0005275">
    <property type="term" value="F:amine transmembrane transporter activity"/>
    <property type="evidence" value="ECO:0007669"/>
    <property type="project" value="TreeGrafter"/>
</dbReference>
<evidence type="ECO:0000259" key="5">
    <source>
        <dbReference type="Pfam" id="PF04069"/>
    </source>
</evidence>
<evidence type="ECO:0000256" key="3">
    <source>
        <dbReference type="ARBA" id="ARBA00022475"/>
    </source>
</evidence>
<proteinExistence type="predicted"/>
<keyword evidence="3" id="KW-1003">Cell membrane</keyword>
<keyword evidence="2" id="KW-0813">Transport</keyword>
<evidence type="ECO:0000256" key="4">
    <source>
        <dbReference type="ARBA" id="ARBA00023136"/>
    </source>
</evidence>
<organism evidence="6">
    <name type="scientific">hydrocarbon metagenome</name>
    <dbReference type="NCBI Taxonomy" id="938273"/>
    <lineage>
        <taxon>unclassified sequences</taxon>
        <taxon>metagenomes</taxon>
        <taxon>ecological metagenomes</taxon>
    </lineage>
</organism>
<evidence type="ECO:0000313" key="6">
    <source>
        <dbReference type="EMBL" id="KUG28905.1"/>
    </source>
</evidence>
<reference evidence="6" key="1">
    <citation type="journal article" date="2015" name="Proc. Natl. Acad. Sci. U.S.A.">
        <title>Networks of energetic and metabolic interactions define dynamics in microbial communities.</title>
        <authorList>
            <person name="Embree M."/>
            <person name="Liu J.K."/>
            <person name="Al-Bassam M.M."/>
            <person name="Zengler K."/>
        </authorList>
    </citation>
    <scope>NUCLEOTIDE SEQUENCE</scope>
</reference>
<evidence type="ECO:0000256" key="1">
    <source>
        <dbReference type="ARBA" id="ARBA00004236"/>
    </source>
</evidence>
<comment type="caution">
    <text evidence="6">The sequence shown here is derived from an EMBL/GenBank/DDBJ whole genome shotgun (WGS) entry which is preliminary data.</text>
</comment>
<dbReference type="GO" id="GO:0043190">
    <property type="term" value="C:ATP-binding cassette (ABC) transporter complex"/>
    <property type="evidence" value="ECO:0007669"/>
    <property type="project" value="InterPro"/>
</dbReference>
<dbReference type="InterPro" id="IPR007210">
    <property type="entry name" value="ABC_Gly_betaine_transp_sub-bd"/>
</dbReference>
<sequence>MTKHNILTFLAALAVCLVLSVPAAAADKKVKLAYVEWDCALTTTNVVAAVLKEKMGYEVEMLPVAAAAMWQAVATGDVDAMVTAWLPVTHKQYFEKLKDKVENLGPLATGAGLFWVVPSYVTIDSIEDLKGNAARFDGKIIGIDPGAGLMRLSEKALKEYGLSEYTLVEGSGATMTAALADAIKNKKWIVVTGWAPHWKYGRWELKNLADPKKALGEAEEIDTVVRKGLKDDMPEVYAFLDRFHWKDAGQLQTVMARNQEKGADPYKNAVTFINENPEQVDAWLGKK</sequence>
<dbReference type="PANTHER" id="PTHR47737">
    <property type="entry name" value="GLYCINE BETAINE/PROLINE BETAINE TRANSPORT SYSTEM PERMEASE PROTEIN PROW"/>
    <property type="match status" value="1"/>
</dbReference>
<evidence type="ECO:0000256" key="2">
    <source>
        <dbReference type="ARBA" id="ARBA00022448"/>
    </source>
</evidence>
<protein>
    <submittedName>
        <fullName evidence="6">Glycine betaine abc transport system, glycine betaine-binding protein opuac</fullName>
    </submittedName>
</protein>
<dbReference type="Gene3D" id="3.40.190.100">
    <property type="entry name" value="Glycine betaine-binding periplasmic protein, domain 2"/>
    <property type="match status" value="2"/>
</dbReference>
<dbReference type="CDD" id="cd13639">
    <property type="entry name" value="PBP2_OpuAC_like"/>
    <property type="match status" value="1"/>
</dbReference>